<reference evidence="2 3" key="1">
    <citation type="submission" date="2017-02" db="EMBL/GenBank/DDBJ databases">
        <authorList>
            <person name="Peterson S.W."/>
        </authorList>
    </citation>
    <scope>NUCLEOTIDE SEQUENCE [LARGE SCALE GENOMIC DNA]</scope>
    <source>
        <strain evidence="2 3">LSP_Lj1</strain>
    </source>
</reference>
<protein>
    <submittedName>
        <fullName evidence="2">Uncharacterized protein</fullName>
    </submittedName>
</protein>
<keyword evidence="1" id="KW-1133">Transmembrane helix</keyword>
<gene>
    <name evidence="2" type="ORF">FM114_09715</name>
</gene>
<accession>A0A1R4JV82</accession>
<keyword evidence="3" id="KW-1185">Reference proteome</keyword>
<keyword evidence="1" id="KW-0472">Membrane</keyword>
<sequence length="47" mass="5022">MLEHHLAEGLVPGLIVVALMVLAVVVVARRSHLWMAAAYALTTATPE</sequence>
<evidence type="ECO:0000313" key="3">
    <source>
        <dbReference type="Proteomes" id="UP000188342"/>
    </source>
</evidence>
<dbReference type="EMBL" id="FUKQ01000035">
    <property type="protein sequence ID" value="SJN35745.1"/>
    <property type="molecule type" value="Genomic_DNA"/>
</dbReference>
<evidence type="ECO:0000313" key="2">
    <source>
        <dbReference type="EMBL" id="SJN35745.1"/>
    </source>
</evidence>
<evidence type="ECO:0000256" key="1">
    <source>
        <dbReference type="SAM" id="Phobius"/>
    </source>
</evidence>
<organism evidence="2 3">
    <name type="scientific">Luteococcus japonicus LSP_Lj1</name>
    <dbReference type="NCBI Taxonomy" id="1255658"/>
    <lineage>
        <taxon>Bacteria</taxon>
        <taxon>Bacillati</taxon>
        <taxon>Actinomycetota</taxon>
        <taxon>Actinomycetes</taxon>
        <taxon>Propionibacteriales</taxon>
        <taxon>Propionibacteriaceae</taxon>
        <taxon>Luteococcus</taxon>
    </lineage>
</organism>
<name>A0A1R4JV82_9ACTN</name>
<dbReference type="AlphaFoldDB" id="A0A1R4JV82"/>
<feature type="transmembrane region" description="Helical" evidence="1">
    <location>
        <begin position="6"/>
        <end position="28"/>
    </location>
</feature>
<dbReference type="Proteomes" id="UP000188342">
    <property type="component" value="Unassembled WGS sequence"/>
</dbReference>
<keyword evidence="1" id="KW-0812">Transmembrane</keyword>
<proteinExistence type="predicted"/>